<dbReference type="Gene3D" id="2.40.50.100">
    <property type="match status" value="1"/>
</dbReference>
<evidence type="ECO:0000256" key="2">
    <source>
        <dbReference type="ARBA" id="ARBA00009477"/>
    </source>
</evidence>
<dbReference type="InterPro" id="IPR010129">
    <property type="entry name" value="T1SS_HlyD"/>
</dbReference>
<keyword evidence="6 9" id="KW-0812">Transmembrane</keyword>
<keyword evidence="5 9" id="KW-0997">Cell inner membrane</keyword>
<comment type="subcellular location">
    <subcellularLocation>
        <location evidence="1 9">Cell inner membrane</location>
        <topology evidence="1 9">Single-pass membrane protein</topology>
    </subcellularLocation>
</comment>
<keyword evidence="10" id="KW-0175">Coiled coil</keyword>
<dbReference type="HOGENOM" id="CLU_023976_0_1_6"/>
<comment type="similarity">
    <text evidence="2 9">Belongs to the membrane fusion protein (MFP) (TC 8.A.1) family.</text>
</comment>
<reference evidence="12 13" key="1">
    <citation type="journal article" date="2014" name="Appl. Environ. Microbiol.">
        <title>Gut symbionts from distinct hosts exhibit genotoxic activity via divergent colibactin biosynthetic pathways.</title>
        <authorList>
            <person name="Engel P."/>
            <person name="Vizcaino M.I."/>
            <person name="Crawford J.M."/>
        </authorList>
    </citation>
    <scope>NUCLEOTIDE SEQUENCE [LARGE SCALE GENOMIC DNA]</scope>
    <source>
        <strain evidence="12 13">PEB0191</strain>
    </source>
</reference>
<evidence type="ECO:0000256" key="1">
    <source>
        <dbReference type="ARBA" id="ARBA00004377"/>
    </source>
</evidence>
<keyword evidence="7 9" id="KW-1133">Transmembrane helix</keyword>
<keyword evidence="4 9" id="KW-1003">Cell membrane</keyword>
<evidence type="ECO:0000256" key="4">
    <source>
        <dbReference type="ARBA" id="ARBA00022475"/>
    </source>
</evidence>
<dbReference type="GO" id="GO:0009306">
    <property type="term" value="P:protein secretion"/>
    <property type="evidence" value="ECO:0007669"/>
    <property type="project" value="InterPro"/>
</dbReference>
<evidence type="ECO:0000256" key="10">
    <source>
        <dbReference type="SAM" id="Coils"/>
    </source>
</evidence>
<feature type="domain" description="AprE-like beta-barrel" evidence="11">
    <location>
        <begin position="330"/>
        <end position="419"/>
    </location>
</feature>
<organism evidence="12 13">
    <name type="scientific">Frischella perrara</name>
    <dbReference type="NCBI Taxonomy" id="1267021"/>
    <lineage>
        <taxon>Bacteria</taxon>
        <taxon>Pseudomonadati</taxon>
        <taxon>Pseudomonadota</taxon>
        <taxon>Gammaproteobacteria</taxon>
        <taxon>Orbales</taxon>
        <taxon>Orbaceae</taxon>
        <taxon>Frischella</taxon>
    </lineage>
</organism>
<sequence>MKQKYRDFLPAALEVQETPPSPIGRFILWSIVILLVIAIAWASLSKVDIVAATRGKLVVNELSRPVNSAVTAEIVEVLVKEGEHVEKGQSLIKLNSASLVAQLEENILQQKINRFHIARLELLYEHYLNRPAPLILSDNFQLESPLLAQQISMQLQAEVEDDYNEKEVFKLNQQIITAQIENYQIQKEMAENLLPIYREQYEALNSLYKKDMTSKDSLLEIQKKYLEAKFTVNSADAKVKEMRANYAQIDAQIKSHVADKIREIEREKIQRLNQNDILSAQQKQLEALIAQYELKAPIAGIVESLVYRDAGAAVEAPQELLKIVPENEKLIAEVWVSNQDIGFLRRNQLAAVKIDTFDFTRYGWIEGKLLNISSDAIDDKDLGLVYKAVIELSTNHLIIDGQTIKLESGMSVSAEVKTGQRTVLSYLLSPMMEALDDVGKQR</sequence>
<name>A0A0A7S115_FRIPE</name>
<dbReference type="InterPro" id="IPR006144">
    <property type="entry name" value="Secretion_HlyD_CS"/>
</dbReference>
<keyword evidence="13" id="KW-1185">Reference proteome</keyword>
<evidence type="ECO:0000256" key="9">
    <source>
        <dbReference type="RuleBase" id="RU365093"/>
    </source>
</evidence>
<dbReference type="OrthoDB" id="9775513at2"/>
<dbReference type="Gene3D" id="2.40.30.170">
    <property type="match status" value="1"/>
</dbReference>
<evidence type="ECO:0000256" key="3">
    <source>
        <dbReference type="ARBA" id="ARBA00022448"/>
    </source>
</evidence>
<feature type="transmembrane region" description="Helical" evidence="9">
    <location>
        <begin position="26"/>
        <end position="44"/>
    </location>
</feature>
<dbReference type="PANTHER" id="PTHR30386:SF27">
    <property type="entry name" value="MEMBRANE FUSION PROTEIN (MFP) FAMILY PROTEIN"/>
    <property type="match status" value="1"/>
</dbReference>
<gene>
    <name evidence="12" type="ORF">FPB0191_01431</name>
</gene>
<proteinExistence type="inferred from homology"/>
<dbReference type="NCBIfam" id="TIGR01843">
    <property type="entry name" value="type_I_hlyD"/>
    <property type="match status" value="1"/>
</dbReference>
<dbReference type="EMBL" id="CP009056">
    <property type="protein sequence ID" value="AJA45250.1"/>
    <property type="molecule type" value="Genomic_DNA"/>
</dbReference>
<dbReference type="PRINTS" id="PR01490">
    <property type="entry name" value="RTXTOXIND"/>
</dbReference>
<dbReference type="RefSeq" id="WP_039104956.1">
    <property type="nucleotide sequence ID" value="NZ_CALYQC010000078.1"/>
</dbReference>
<evidence type="ECO:0000313" key="13">
    <source>
        <dbReference type="Proteomes" id="UP000030901"/>
    </source>
</evidence>
<protein>
    <recommendedName>
        <fullName evidence="9">Membrane fusion protein (MFP) family protein</fullName>
    </recommendedName>
</protein>
<evidence type="ECO:0000256" key="6">
    <source>
        <dbReference type="ARBA" id="ARBA00022692"/>
    </source>
</evidence>
<evidence type="ECO:0000313" key="12">
    <source>
        <dbReference type="EMBL" id="AJA45250.1"/>
    </source>
</evidence>
<evidence type="ECO:0000256" key="8">
    <source>
        <dbReference type="ARBA" id="ARBA00023136"/>
    </source>
</evidence>
<dbReference type="InterPro" id="IPR050739">
    <property type="entry name" value="MFP"/>
</dbReference>
<dbReference type="PANTHER" id="PTHR30386">
    <property type="entry name" value="MEMBRANE FUSION SUBUNIT OF EMRAB-TOLC MULTIDRUG EFFLUX PUMP"/>
    <property type="match status" value="1"/>
</dbReference>
<dbReference type="Proteomes" id="UP000030901">
    <property type="component" value="Chromosome"/>
</dbReference>
<keyword evidence="8 9" id="KW-0472">Membrane</keyword>
<dbReference type="KEGG" id="fpp:FPB0191_01431"/>
<dbReference type="AlphaFoldDB" id="A0A0A7S115"/>
<accession>A0A0A7S115</accession>
<feature type="coiled-coil region" evidence="10">
    <location>
        <begin position="232"/>
        <end position="295"/>
    </location>
</feature>
<dbReference type="PROSITE" id="PS00543">
    <property type="entry name" value="HLYD_FAMILY"/>
    <property type="match status" value="1"/>
</dbReference>
<dbReference type="GO" id="GO:0005886">
    <property type="term" value="C:plasma membrane"/>
    <property type="evidence" value="ECO:0007669"/>
    <property type="project" value="UniProtKB-SubCell"/>
</dbReference>
<dbReference type="InterPro" id="IPR058982">
    <property type="entry name" value="Beta-barrel_AprE"/>
</dbReference>
<dbReference type="STRING" id="1267021.FPB0191_01431"/>
<evidence type="ECO:0000259" key="11">
    <source>
        <dbReference type="Pfam" id="PF26002"/>
    </source>
</evidence>
<evidence type="ECO:0000256" key="7">
    <source>
        <dbReference type="ARBA" id="ARBA00022989"/>
    </source>
</evidence>
<evidence type="ECO:0000256" key="5">
    <source>
        <dbReference type="ARBA" id="ARBA00022519"/>
    </source>
</evidence>
<dbReference type="Pfam" id="PF26002">
    <property type="entry name" value="Beta-barrel_AprE"/>
    <property type="match status" value="1"/>
</dbReference>
<keyword evidence="3 9" id="KW-0813">Transport</keyword>